<comment type="subunit">
    <text evidence="3 15">Tetramer of two alpha and two beta subunits.</text>
</comment>
<dbReference type="Proteomes" id="UP000190774">
    <property type="component" value="Unassembled WGS sequence"/>
</dbReference>
<accession>A0A1T4YFF6</accession>
<dbReference type="GO" id="GO:0000049">
    <property type="term" value="F:tRNA binding"/>
    <property type="evidence" value="ECO:0007669"/>
    <property type="project" value="UniProtKB-UniRule"/>
</dbReference>
<dbReference type="InterPro" id="IPR036690">
    <property type="entry name" value="Fdx_antiC-bd_sf"/>
</dbReference>
<dbReference type="EMBL" id="FUYE01000010">
    <property type="protein sequence ID" value="SKB00420.1"/>
    <property type="molecule type" value="Genomic_DNA"/>
</dbReference>
<dbReference type="InterPro" id="IPR005147">
    <property type="entry name" value="tRNA_synthase_B5-dom"/>
</dbReference>
<dbReference type="FunFam" id="3.50.40.10:FF:000001">
    <property type="entry name" value="Phenylalanine--tRNA ligase beta subunit"/>
    <property type="match status" value="1"/>
</dbReference>
<dbReference type="SMART" id="SM00896">
    <property type="entry name" value="FDX-ACB"/>
    <property type="match status" value="1"/>
</dbReference>
<dbReference type="SUPFAM" id="SSF50249">
    <property type="entry name" value="Nucleic acid-binding proteins"/>
    <property type="match status" value="1"/>
</dbReference>
<keyword evidence="12 15" id="KW-0648">Protein biosynthesis</keyword>
<dbReference type="Gene3D" id="3.30.930.10">
    <property type="entry name" value="Bira Bifunctional Protein, Domain 2"/>
    <property type="match status" value="1"/>
</dbReference>
<dbReference type="AlphaFoldDB" id="A0A1T4YFF6"/>
<evidence type="ECO:0000256" key="16">
    <source>
        <dbReference type="PROSITE-ProRule" id="PRU00209"/>
    </source>
</evidence>
<keyword evidence="8 15" id="KW-0547">Nucleotide-binding</keyword>
<dbReference type="CDD" id="cd02796">
    <property type="entry name" value="tRNA_bind_bactPheRS"/>
    <property type="match status" value="1"/>
</dbReference>
<protein>
    <recommendedName>
        <fullName evidence="15">Phenylalanine--tRNA ligase beta subunit</fullName>
        <ecNumber evidence="15">6.1.1.20</ecNumber>
    </recommendedName>
    <alternativeName>
        <fullName evidence="15">Phenylalanyl-tRNA synthetase beta subunit</fullName>
        <shortName evidence="15">PheRS</shortName>
    </alternativeName>
</protein>
<keyword evidence="7 15" id="KW-0479">Metal-binding</keyword>
<feature type="domain" description="FDX-ACB" evidence="18">
    <location>
        <begin position="704"/>
        <end position="800"/>
    </location>
</feature>
<evidence type="ECO:0000259" key="17">
    <source>
        <dbReference type="PROSITE" id="PS50886"/>
    </source>
</evidence>
<comment type="subcellular location">
    <subcellularLocation>
        <location evidence="1 15">Cytoplasm</location>
    </subcellularLocation>
</comment>
<evidence type="ECO:0000313" key="20">
    <source>
        <dbReference type="EMBL" id="SKB00420.1"/>
    </source>
</evidence>
<dbReference type="InterPro" id="IPR045864">
    <property type="entry name" value="aa-tRNA-synth_II/BPL/LPL"/>
</dbReference>
<reference evidence="21" key="1">
    <citation type="submission" date="2017-02" db="EMBL/GenBank/DDBJ databases">
        <authorList>
            <person name="Varghese N."/>
            <person name="Submissions S."/>
        </authorList>
    </citation>
    <scope>NUCLEOTIDE SEQUENCE [LARGE SCALE GENOMIC DNA]</scope>
    <source>
        <strain evidence="21">ATCC 700200</strain>
    </source>
</reference>
<dbReference type="PANTHER" id="PTHR10947">
    <property type="entry name" value="PHENYLALANYL-TRNA SYNTHETASE BETA CHAIN AND LEUCINE-RICH REPEAT-CONTAINING PROTEIN 47"/>
    <property type="match status" value="1"/>
</dbReference>
<keyword evidence="5 16" id="KW-0820">tRNA-binding</keyword>
<dbReference type="Pfam" id="PF03147">
    <property type="entry name" value="FDX-ACB"/>
    <property type="match status" value="1"/>
</dbReference>
<organism evidence="20 21">
    <name type="scientific">Prosthecobacter debontii</name>
    <dbReference type="NCBI Taxonomy" id="48467"/>
    <lineage>
        <taxon>Bacteria</taxon>
        <taxon>Pseudomonadati</taxon>
        <taxon>Verrucomicrobiota</taxon>
        <taxon>Verrucomicrobiia</taxon>
        <taxon>Verrucomicrobiales</taxon>
        <taxon>Verrucomicrobiaceae</taxon>
        <taxon>Prosthecobacter</taxon>
    </lineage>
</organism>
<keyword evidence="4 15" id="KW-0963">Cytoplasm</keyword>
<dbReference type="InterPro" id="IPR033714">
    <property type="entry name" value="tRNA_bind_bactPheRS"/>
</dbReference>
<gene>
    <name evidence="15" type="primary">pheT</name>
    <name evidence="20" type="ORF">SAMN02745166_03135</name>
</gene>
<evidence type="ECO:0000256" key="4">
    <source>
        <dbReference type="ARBA" id="ARBA00022490"/>
    </source>
</evidence>
<dbReference type="SUPFAM" id="SSF56037">
    <property type="entry name" value="PheT/TilS domain"/>
    <property type="match status" value="1"/>
</dbReference>
<dbReference type="FunFam" id="2.40.50.140:FF:000045">
    <property type="entry name" value="Phenylalanine--tRNA ligase beta subunit"/>
    <property type="match status" value="1"/>
</dbReference>
<dbReference type="GO" id="GO:0005524">
    <property type="term" value="F:ATP binding"/>
    <property type="evidence" value="ECO:0007669"/>
    <property type="project" value="UniProtKB-UniRule"/>
</dbReference>
<keyword evidence="6 15" id="KW-0436">Ligase</keyword>
<dbReference type="OrthoDB" id="9805455at2"/>
<dbReference type="InterPro" id="IPR005121">
    <property type="entry name" value="Fdx_antiC-bd"/>
</dbReference>
<feature type="domain" description="TRNA-binding" evidence="17">
    <location>
        <begin position="40"/>
        <end position="149"/>
    </location>
</feature>
<dbReference type="Pfam" id="PF01588">
    <property type="entry name" value="tRNA_bind"/>
    <property type="match status" value="1"/>
</dbReference>
<dbReference type="Gene3D" id="3.50.40.10">
    <property type="entry name" value="Phenylalanyl-trna Synthetase, Chain B, domain 3"/>
    <property type="match status" value="1"/>
</dbReference>
<feature type="binding site" evidence="15">
    <location>
        <position position="463"/>
    </location>
    <ligand>
        <name>Mg(2+)</name>
        <dbReference type="ChEBI" id="CHEBI:18420"/>
        <note>shared with alpha subunit</note>
    </ligand>
</feature>
<evidence type="ECO:0000259" key="18">
    <source>
        <dbReference type="PROSITE" id="PS51447"/>
    </source>
</evidence>
<evidence type="ECO:0000256" key="6">
    <source>
        <dbReference type="ARBA" id="ARBA00022598"/>
    </source>
</evidence>
<evidence type="ECO:0000313" key="21">
    <source>
        <dbReference type="Proteomes" id="UP000190774"/>
    </source>
</evidence>
<comment type="cofactor">
    <cofactor evidence="15">
        <name>Mg(2+)</name>
        <dbReference type="ChEBI" id="CHEBI:18420"/>
    </cofactor>
    <text evidence="15">Binds 2 magnesium ions per tetramer.</text>
</comment>
<dbReference type="GO" id="GO:0000287">
    <property type="term" value="F:magnesium ion binding"/>
    <property type="evidence" value="ECO:0007669"/>
    <property type="project" value="UniProtKB-UniRule"/>
</dbReference>
<dbReference type="RefSeq" id="WP_078814328.1">
    <property type="nucleotide sequence ID" value="NZ_FUYE01000010.1"/>
</dbReference>
<name>A0A1T4YFF6_9BACT</name>
<dbReference type="InterPro" id="IPR005146">
    <property type="entry name" value="B3/B4_tRNA-bd"/>
</dbReference>
<evidence type="ECO:0000256" key="11">
    <source>
        <dbReference type="ARBA" id="ARBA00022884"/>
    </source>
</evidence>
<dbReference type="SMART" id="SM00873">
    <property type="entry name" value="B3_4"/>
    <property type="match status" value="1"/>
</dbReference>
<evidence type="ECO:0000256" key="10">
    <source>
        <dbReference type="ARBA" id="ARBA00022842"/>
    </source>
</evidence>
<keyword evidence="13 15" id="KW-0030">Aminoacyl-tRNA synthetase</keyword>
<comment type="similarity">
    <text evidence="2 15">Belongs to the phenylalanyl-tRNA synthetase beta subunit family. Type 1 subfamily.</text>
</comment>
<dbReference type="InterPro" id="IPR041616">
    <property type="entry name" value="PheRS_beta_core"/>
</dbReference>
<dbReference type="InterPro" id="IPR002547">
    <property type="entry name" value="tRNA-bd_dom"/>
</dbReference>
<evidence type="ECO:0000256" key="9">
    <source>
        <dbReference type="ARBA" id="ARBA00022840"/>
    </source>
</evidence>
<dbReference type="Gene3D" id="2.40.50.140">
    <property type="entry name" value="Nucleic acid-binding proteins"/>
    <property type="match status" value="1"/>
</dbReference>
<dbReference type="Gene3D" id="3.30.70.380">
    <property type="entry name" value="Ferrodoxin-fold anticodon-binding domain"/>
    <property type="match status" value="1"/>
</dbReference>
<dbReference type="NCBIfam" id="NF045760">
    <property type="entry name" value="YtpR"/>
    <property type="match status" value="1"/>
</dbReference>
<evidence type="ECO:0000256" key="7">
    <source>
        <dbReference type="ARBA" id="ARBA00022723"/>
    </source>
</evidence>
<dbReference type="EC" id="6.1.1.20" evidence="15"/>
<dbReference type="InterPro" id="IPR045060">
    <property type="entry name" value="Phe-tRNA-ligase_IIc_bsu"/>
</dbReference>
<keyword evidence="9 15" id="KW-0067">ATP-binding</keyword>
<evidence type="ECO:0000256" key="13">
    <source>
        <dbReference type="ARBA" id="ARBA00023146"/>
    </source>
</evidence>
<evidence type="ECO:0000256" key="1">
    <source>
        <dbReference type="ARBA" id="ARBA00004496"/>
    </source>
</evidence>
<dbReference type="InterPro" id="IPR012340">
    <property type="entry name" value="NA-bd_OB-fold"/>
</dbReference>
<evidence type="ECO:0000256" key="15">
    <source>
        <dbReference type="HAMAP-Rule" id="MF_00283"/>
    </source>
</evidence>
<comment type="catalytic activity">
    <reaction evidence="14 15">
        <text>tRNA(Phe) + L-phenylalanine + ATP = L-phenylalanyl-tRNA(Phe) + AMP + diphosphate + H(+)</text>
        <dbReference type="Rhea" id="RHEA:19413"/>
        <dbReference type="Rhea" id="RHEA-COMP:9668"/>
        <dbReference type="Rhea" id="RHEA-COMP:9699"/>
        <dbReference type="ChEBI" id="CHEBI:15378"/>
        <dbReference type="ChEBI" id="CHEBI:30616"/>
        <dbReference type="ChEBI" id="CHEBI:33019"/>
        <dbReference type="ChEBI" id="CHEBI:58095"/>
        <dbReference type="ChEBI" id="CHEBI:78442"/>
        <dbReference type="ChEBI" id="CHEBI:78531"/>
        <dbReference type="ChEBI" id="CHEBI:456215"/>
        <dbReference type="EC" id="6.1.1.20"/>
    </reaction>
</comment>
<evidence type="ECO:0000256" key="12">
    <source>
        <dbReference type="ARBA" id="ARBA00022917"/>
    </source>
</evidence>
<dbReference type="HAMAP" id="MF_00283">
    <property type="entry name" value="Phe_tRNA_synth_beta1"/>
    <property type="match status" value="1"/>
</dbReference>
<dbReference type="SUPFAM" id="SSF46955">
    <property type="entry name" value="Putative DNA-binding domain"/>
    <property type="match status" value="1"/>
</dbReference>
<dbReference type="InterPro" id="IPR009061">
    <property type="entry name" value="DNA-bd_dom_put_sf"/>
</dbReference>
<dbReference type="STRING" id="48467.SAMN02745166_03135"/>
<dbReference type="PROSITE" id="PS51447">
    <property type="entry name" value="FDX_ACB"/>
    <property type="match status" value="1"/>
</dbReference>
<dbReference type="Pfam" id="PF03483">
    <property type="entry name" value="B3_4"/>
    <property type="match status" value="1"/>
</dbReference>
<dbReference type="SUPFAM" id="SSF55681">
    <property type="entry name" value="Class II aaRS and biotin synthetases"/>
    <property type="match status" value="1"/>
</dbReference>
<dbReference type="PROSITE" id="PS50886">
    <property type="entry name" value="TRBD"/>
    <property type="match status" value="1"/>
</dbReference>
<evidence type="ECO:0000259" key="19">
    <source>
        <dbReference type="PROSITE" id="PS51483"/>
    </source>
</evidence>
<dbReference type="CDD" id="cd00769">
    <property type="entry name" value="PheRS_beta_core"/>
    <property type="match status" value="1"/>
</dbReference>
<dbReference type="PANTHER" id="PTHR10947:SF0">
    <property type="entry name" value="PHENYLALANINE--TRNA LIGASE BETA SUBUNIT"/>
    <property type="match status" value="1"/>
</dbReference>
<dbReference type="Gene3D" id="3.30.56.10">
    <property type="match status" value="2"/>
</dbReference>
<dbReference type="Pfam" id="PF17759">
    <property type="entry name" value="tRNA_synthFbeta"/>
    <property type="match status" value="1"/>
</dbReference>
<dbReference type="SUPFAM" id="SSF54991">
    <property type="entry name" value="Anticodon-binding domain of PheRS"/>
    <property type="match status" value="1"/>
</dbReference>
<proteinExistence type="inferred from homology"/>
<dbReference type="NCBIfam" id="TIGR00472">
    <property type="entry name" value="pheT_bact"/>
    <property type="match status" value="1"/>
</dbReference>
<evidence type="ECO:0000256" key="5">
    <source>
        <dbReference type="ARBA" id="ARBA00022555"/>
    </source>
</evidence>
<feature type="binding site" evidence="15">
    <location>
        <position position="457"/>
    </location>
    <ligand>
        <name>Mg(2+)</name>
        <dbReference type="ChEBI" id="CHEBI:18420"/>
        <note>shared with alpha subunit</note>
    </ligand>
</feature>
<evidence type="ECO:0000256" key="14">
    <source>
        <dbReference type="ARBA" id="ARBA00049255"/>
    </source>
</evidence>
<sequence length="801" mass="86165">MQVSLSWLSTHLDLSGYTTAQLSDLLTFAGIEVEGIEEKGVASDKVVVARIDSFVQHPNADKLSVCQVDDGSGTLRQIVCGAKNFKAGDKVPLALPGAVLPGGFTIKEGKLRDVVSNGMMCSGKEIGLGEDTGGLMILDASLPTGKPLKEIIASDTVFDLEITPNRPDLLSHLGLARELAALTGLPLKGERDHAQATAGTRVAKDAEVSLQDTDGCSYYTARIIKGIKVGPSPEWLKSRLESIGLRPINNVVDITNYVLMEMGQPLHAFDLDKLQGGIVVRRAAEGEKILALDGSEPTLLAEDLVIADSQRPVAIAGVMGGEETGVTETTVNMLLESAYFTPSGIRRTSRRLGIHSDSSYRFERGVDPQQVQGASELAVKLILEIAGGTVEETVAVAGEAPVLVNDVTLDEARAHRLLGMPDLKAEEAHAILTKLGLNKTSEADGQTVWSIPSYRLDLVRGVDLVEEVARVVGLDRVPSRNVAVLANGDATDRQYDHVMQLRLALANRGYHEAQTLRLISTAQIGDSLGHANPTSVSVALKNPLSEDHTTLRPSLIPGLLSTAALNIRQGAQRLRFFESGRVFLKLPNGQTREEDRISILLSGPAATSSWHGKEPKAVDAFDLRGLIESLPGVTSLEVKPLADNGSFLLHHELKAGNRVLGWIAQLHPARARQIDARHPVYVAELLLSALRQGSSGPAKFEDLPRFPAVTRDVAFELPADLANTKVNTFFNGIKEPLLMKTELFDVFADPTGAKLPADRKSLAWTLTYRSADKTLETAEVDAAHARILAALEKALPATIRR</sequence>
<dbReference type="SMART" id="SM00874">
    <property type="entry name" value="B5"/>
    <property type="match status" value="1"/>
</dbReference>
<dbReference type="GO" id="GO:0006432">
    <property type="term" value="P:phenylalanyl-tRNA aminoacylation"/>
    <property type="evidence" value="ECO:0007669"/>
    <property type="project" value="UniProtKB-UniRule"/>
</dbReference>
<feature type="domain" description="B5" evidence="19">
    <location>
        <begin position="402"/>
        <end position="479"/>
    </location>
</feature>
<dbReference type="GO" id="GO:0009328">
    <property type="term" value="C:phenylalanine-tRNA ligase complex"/>
    <property type="evidence" value="ECO:0007669"/>
    <property type="project" value="TreeGrafter"/>
</dbReference>
<feature type="binding site" evidence="15">
    <location>
        <position position="466"/>
    </location>
    <ligand>
        <name>Mg(2+)</name>
        <dbReference type="ChEBI" id="CHEBI:18420"/>
        <note>shared with alpha subunit</note>
    </ligand>
</feature>
<keyword evidence="21" id="KW-1185">Reference proteome</keyword>
<keyword evidence="10 15" id="KW-0460">Magnesium</keyword>
<dbReference type="PROSITE" id="PS51483">
    <property type="entry name" value="B5"/>
    <property type="match status" value="1"/>
</dbReference>
<keyword evidence="11 16" id="KW-0694">RNA-binding</keyword>
<dbReference type="GO" id="GO:0004826">
    <property type="term" value="F:phenylalanine-tRNA ligase activity"/>
    <property type="evidence" value="ECO:0007669"/>
    <property type="project" value="UniProtKB-UniRule"/>
</dbReference>
<dbReference type="InterPro" id="IPR004532">
    <property type="entry name" value="Phe-tRNA-ligase_IIc_bsu_bact"/>
</dbReference>
<evidence type="ECO:0000256" key="8">
    <source>
        <dbReference type="ARBA" id="ARBA00022741"/>
    </source>
</evidence>
<evidence type="ECO:0000256" key="2">
    <source>
        <dbReference type="ARBA" id="ARBA00008653"/>
    </source>
</evidence>
<dbReference type="InterPro" id="IPR020825">
    <property type="entry name" value="Phe-tRNA_synthase-like_B3/B4"/>
</dbReference>
<dbReference type="Pfam" id="PF03484">
    <property type="entry name" value="B5"/>
    <property type="match status" value="1"/>
</dbReference>
<evidence type="ECO:0000256" key="3">
    <source>
        <dbReference type="ARBA" id="ARBA00011209"/>
    </source>
</evidence>
<feature type="binding site" evidence="15">
    <location>
        <position position="467"/>
    </location>
    <ligand>
        <name>Mg(2+)</name>
        <dbReference type="ChEBI" id="CHEBI:18420"/>
        <note>shared with alpha subunit</note>
    </ligand>
</feature>